<dbReference type="GO" id="GO:0008270">
    <property type="term" value="F:zinc ion binding"/>
    <property type="evidence" value="ECO:0007669"/>
    <property type="project" value="UniProtKB-UniRule"/>
</dbReference>
<sequence length="808" mass="90119">MELLRAYLSKVRIPEPTNRVYKNECCISFDTPRSEGGLYVDLSSFLAFGKEYVEWNYEKTGNPVYLHIRQRRKPVPEDRPLKKPTLLAIGVEGGFDNQESEYEETYNIIILPEYISLPFPSVELPEKVRFAVDAILLAEGAERKEQLAAWTAEKKKSSAHALHLQQINNGVVIPPSGWKCCKCDKTENLWLNLTDGMILCGRRNWDGTGGNNHALEHYKETNYPLAVKLGTITSDLEAADVFSYPEDDSVEDPLLAQHLAFFGIDFSSLRKTEMTTAERELDQNTNFDWNRIQESGQDMELLFGPGYTGLVNLGNSCYMSSTIQVVFSTYSFVARYYKEQSLKAAFCLAPADPTIDLNTQLAKLGHGLLSGKYSTPVDEVDAEGNCSDATSSAKQEGIPPRMFKSVIAASHPEFSSMRQQDALEFFLHFLDQVERAHSGKPDQDPSRCFKFFIEERIECPSGKVTYNKRADYILSLNIPLHEAINKEQLDAFNKLKNERMLEGQEIVSDEVVRPRVPLEACLANFSAPEEVQGFYSTALKERTTAIKTAGLTTFPDYLVLHMRKFVMEEGWVPKKLDVYIDVPDVIDISSMRSKGLQPGEELLPETADDETSESTNVIANEGIVSTLTDMGFNYLHCQKAAINTSNAGVEEAMTWLLSHMDDPDIDDPILSESQATVSIPIDESSVETLISFGFSEDVARKALKASGGNIEKATDWIFSNPQASNPVVAEATSSHTPMAVDPGVPDGSGRYKLMAIVSHIGTSTHCGHYVAHVFKDGRWAIFNDSKVAVSIDPPKDMGYLYFFERIGS</sequence>
<organism evidence="19 20">
    <name type="scientific">Dioscorea zingiberensis</name>
    <dbReference type="NCBI Taxonomy" id="325984"/>
    <lineage>
        <taxon>Eukaryota</taxon>
        <taxon>Viridiplantae</taxon>
        <taxon>Streptophyta</taxon>
        <taxon>Embryophyta</taxon>
        <taxon>Tracheophyta</taxon>
        <taxon>Spermatophyta</taxon>
        <taxon>Magnoliopsida</taxon>
        <taxon>Liliopsida</taxon>
        <taxon>Dioscoreales</taxon>
        <taxon>Dioscoreaceae</taxon>
        <taxon>Dioscorea</taxon>
    </lineage>
</organism>
<keyword evidence="3 11" id="KW-0645">Protease</keyword>
<evidence type="ECO:0000256" key="10">
    <source>
        <dbReference type="ARBA" id="ARBA00022833"/>
    </source>
</evidence>
<gene>
    <name evidence="19" type="ORF">J5N97_009216</name>
</gene>
<dbReference type="FunFam" id="3.30.40.10:FF:000026">
    <property type="entry name" value="Ubiquitin carboxyl-terminal hydrolase"/>
    <property type="match status" value="1"/>
</dbReference>
<dbReference type="PROSITE" id="PS00972">
    <property type="entry name" value="USP_1"/>
    <property type="match status" value="1"/>
</dbReference>
<dbReference type="InterPro" id="IPR015940">
    <property type="entry name" value="UBA"/>
</dbReference>
<feature type="domain" description="UBA" evidence="16">
    <location>
        <begin position="618"/>
        <end position="659"/>
    </location>
</feature>
<dbReference type="InterPro" id="IPR050185">
    <property type="entry name" value="Ub_carboxyl-term_hydrolase"/>
</dbReference>
<dbReference type="FunFam" id="3.90.70.10:FF:000099">
    <property type="entry name" value="Ubiquitin carboxyl-terminal hydrolase"/>
    <property type="match status" value="1"/>
</dbReference>
<keyword evidence="20" id="KW-1185">Reference proteome</keyword>
<dbReference type="PANTHER" id="PTHR21646">
    <property type="entry name" value="UBIQUITIN CARBOXYL-TERMINAL HYDROLASE"/>
    <property type="match status" value="1"/>
</dbReference>
<keyword evidence="9 11" id="KW-0788">Thiol protease</keyword>
<evidence type="ECO:0000256" key="12">
    <source>
        <dbReference type="PIRSR" id="PIRSR016308-1"/>
    </source>
</evidence>
<feature type="domain" description="USP" evidence="17">
    <location>
        <begin position="308"/>
        <end position="806"/>
    </location>
</feature>
<dbReference type="Proteomes" id="UP001085076">
    <property type="component" value="Miscellaneous, Linkage group lg02"/>
</dbReference>
<evidence type="ECO:0000256" key="9">
    <source>
        <dbReference type="ARBA" id="ARBA00022807"/>
    </source>
</evidence>
<evidence type="ECO:0000256" key="15">
    <source>
        <dbReference type="RuleBase" id="RU366025"/>
    </source>
</evidence>
<evidence type="ECO:0000256" key="4">
    <source>
        <dbReference type="ARBA" id="ARBA00022723"/>
    </source>
</evidence>
<reference evidence="19" key="2">
    <citation type="journal article" date="2022" name="Hortic Res">
        <title>The genome of Dioscorea zingiberensis sheds light on the biosynthesis, origin and evolution of the medicinally important diosgenin saponins.</title>
        <authorList>
            <person name="Li Y."/>
            <person name="Tan C."/>
            <person name="Li Z."/>
            <person name="Guo J."/>
            <person name="Li S."/>
            <person name="Chen X."/>
            <person name="Wang C."/>
            <person name="Dai X."/>
            <person name="Yang H."/>
            <person name="Song W."/>
            <person name="Hou L."/>
            <person name="Xu J."/>
            <person name="Tong Z."/>
            <person name="Xu A."/>
            <person name="Yuan X."/>
            <person name="Wang W."/>
            <person name="Yang Q."/>
            <person name="Chen L."/>
            <person name="Sun Z."/>
            <person name="Wang K."/>
            <person name="Pan B."/>
            <person name="Chen J."/>
            <person name="Bao Y."/>
            <person name="Liu F."/>
            <person name="Qi X."/>
            <person name="Gang D.R."/>
            <person name="Wen J."/>
            <person name="Li J."/>
        </authorList>
    </citation>
    <scope>NUCLEOTIDE SEQUENCE</scope>
    <source>
        <strain evidence="19">Dzin_1.0</strain>
    </source>
</reference>
<comment type="catalytic activity">
    <reaction evidence="1 11 15">
        <text>Thiol-dependent hydrolysis of ester, thioester, amide, peptide and isopeptide bonds formed by the C-terminal Gly of ubiquitin (a 76-residue protein attached to proteins as an intracellular targeting signal).</text>
        <dbReference type="EC" id="3.4.19.12"/>
    </reaction>
</comment>
<evidence type="ECO:0000256" key="2">
    <source>
        <dbReference type="ARBA" id="ARBA00009085"/>
    </source>
</evidence>
<dbReference type="CDD" id="cd02658">
    <property type="entry name" value="Peptidase_C19B"/>
    <property type="match status" value="1"/>
</dbReference>
<feature type="domain" description="UBA" evidence="16">
    <location>
        <begin position="680"/>
        <end position="720"/>
    </location>
</feature>
<dbReference type="Pfam" id="PF17807">
    <property type="entry name" value="zf-UBP_var"/>
    <property type="match status" value="1"/>
</dbReference>
<evidence type="ECO:0000256" key="7">
    <source>
        <dbReference type="ARBA" id="ARBA00022786"/>
    </source>
</evidence>
<dbReference type="Gene3D" id="3.30.40.10">
    <property type="entry name" value="Zinc/RING finger domain, C3HC4 (zinc finger)"/>
    <property type="match status" value="2"/>
</dbReference>
<evidence type="ECO:0000259" key="18">
    <source>
        <dbReference type="PROSITE" id="PS50271"/>
    </source>
</evidence>
<feature type="active site" description="Proton acceptor" evidence="12">
    <location>
        <position position="768"/>
    </location>
</feature>
<feature type="binding site" evidence="13">
    <location>
        <position position="200"/>
    </location>
    <ligand>
        <name>Zn(2+)</name>
        <dbReference type="ChEBI" id="CHEBI:29105"/>
    </ligand>
</feature>
<evidence type="ECO:0000256" key="8">
    <source>
        <dbReference type="ARBA" id="ARBA00022801"/>
    </source>
</evidence>
<dbReference type="GO" id="GO:0006508">
    <property type="term" value="P:proteolysis"/>
    <property type="evidence" value="ECO:0007669"/>
    <property type="project" value="UniProtKB-KW"/>
</dbReference>
<proteinExistence type="inferred from homology"/>
<feature type="binding site" evidence="13">
    <location>
        <position position="213"/>
    </location>
    <ligand>
        <name>Zn(2+)</name>
        <dbReference type="ChEBI" id="CHEBI:29105"/>
    </ligand>
</feature>
<evidence type="ECO:0000313" key="19">
    <source>
        <dbReference type="EMBL" id="KAJ0980961.1"/>
    </source>
</evidence>
<comment type="similarity">
    <text evidence="2 11 15">Belongs to the peptidase C19 family.</text>
</comment>
<dbReference type="SUPFAM" id="SSF46934">
    <property type="entry name" value="UBA-like"/>
    <property type="match status" value="1"/>
</dbReference>
<dbReference type="SUPFAM" id="SSF57850">
    <property type="entry name" value="RING/U-box"/>
    <property type="match status" value="1"/>
</dbReference>
<keyword evidence="7 11" id="KW-0833">Ubl conjugation pathway</keyword>
<dbReference type="PIRSF" id="PIRSF016308">
    <property type="entry name" value="UBP"/>
    <property type="match status" value="1"/>
</dbReference>
<feature type="binding site" evidence="13">
    <location>
        <position position="180"/>
    </location>
    <ligand>
        <name>Zn(2+)</name>
        <dbReference type="ChEBI" id="CHEBI:29105"/>
    </ligand>
</feature>
<dbReference type="Pfam" id="PF02148">
    <property type="entry name" value="zf-UBP"/>
    <property type="match status" value="1"/>
</dbReference>
<dbReference type="SUPFAM" id="SSF54001">
    <property type="entry name" value="Cysteine proteinases"/>
    <property type="match status" value="1"/>
</dbReference>
<dbReference type="EC" id="3.4.19.12" evidence="11 15"/>
<evidence type="ECO:0000256" key="6">
    <source>
        <dbReference type="ARBA" id="ARBA00022771"/>
    </source>
</evidence>
<dbReference type="CDD" id="cd14295">
    <property type="entry name" value="UBA1_atUBP14"/>
    <property type="match status" value="1"/>
</dbReference>
<comment type="caution">
    <text evidence="19">The sequence shown here is derived from an EMBL/GenBank/DDBJ whole genome shotgun (WGS) entry which is preliminary data.</text>
</comment>
<evidence type="ECO:0000256" key="14">
    <source>
        <dbReference type="PROSITE-ProRule" id="PRU00502"/>
    </source>
</evidence>
<dbReference type="EMBL" id="JAGGNH010000002">
    <property type="protein sequence ID" value="KAJ0980961.1"/>
    <property type="molecule type" value="Genomic_DNA"/>
</dbReference>
<dbReference type="PROSITE" id="PS50235">
    <property type="entry name" value="USP_3"/>
    <property type="match status" value="1"/>
</dbReference>
<evidence type="ECO:0000256" key="13">
    <source>
        <dbReference type="PIRSR" id="PIRSR016308-3"/>
    </source>
</evidence>
<keyword evidence="5" id="KW-0677">Repeat</keyword>
<feature type="active site" description="Nucleophile" evidence="12">
    <location>
        <position position="317"/>
    </location>
</feature>
<evidence type="ECO:0000256" key="1">
    <source>
        <dbReference type="ARBA" id="ARBA00000707"/>
    </source>
</evidence>
<dbReference type="InterPro" id="IPR013083">
    <property type="entry name" value="Znf_RING/FYVE/PHD"/>
</dbReference>
<dbReference type="GO" id="GO:0007154">
    <property type="term" value="P:cell communication"/>
    <property type="evidence" value="ECO:0007669"/>
    <property type="project" value="UniProtKB-ARBA"/>
</dbReference>
<dbReference type="SMART" id="SM00165">
    <property type="entry name" value="UBA"/>
    <property type="match status" value="2"/>
</dbReference>
<reference evidence="19" key="1">
    <citation type="submission" date="2021-03" db="EMBL/GenBank/DDBJ databases">
        <authorList>
            <person name="Li Z."/>
            <person name="Yang C."/>
        </authorList>
    </citation>
    <scope>NUCLEOTIDE SEQUENCE</scope>
    <source>
        <strain evidence="19">Dzin_1.0</strain>
        <tissue evidence="19">Leaf</tissue>
    </source>
</reference>
<protein>
    <recommendedName>
        <fullName evidence="11 15">Ubiquitin carboxyl-terminal hydrolase</fullName>
        <ecNumber evidence="11 15">3.4.19.12</ecNumber>
    </recommendedName>
</protein>
<feature type="domain" description="UBP-type" evidence="18">
    <location>
        <begin position="156"/>
        <end position="266"/>
    </location>
</feature>
<comment type="function">
    <text evidence="15">Recognizes and hydrolyzes the peptide bond at the C-terminal Gly of ubiquitin. Involved in the processing of poly-ubiquitin precursors as well as that of ubiquitinated proteins.</text>
</comment>
<dbReference type="InterPro" id="IPR001607">
    <property type="entry name" value="Znf_UBP"/>
</dbReference>
<dbReference type="PROSITE" id="PS50030">
    <property type="entry name" value="UBA"/>
    <property type="match status" value="2"/>
</dbReference>
<keyword evidence="6 14" id="KW-0863">Zinc-finger</keyword>
<accession>A0A9D5CWG0</accession>
<dbReference type="InterPro" id="IPR016652">
    <property type="entry name" value="Ubiquitinyl_hydrolase"/>
</dbReference>
<dbReference type="InterPro" id="IPR001394">
    <property type="entry name" value="Peptidase_C19_UCH"/>
</dbReference>
<evidence type="ECO:0000259" key="17">
    <source>
        <dbReference type="PROSITE" id="PS50235"/>
    </source>
</evidence>
<keyword evidence="8 11" id="KW-0378">Hydrolase</keyword>
<evidence type="ECO:0000256" key="5">
    <source>
        <dbReference type="ARBA" id="ARBA00022737"/>
    </source>
</evidence>
<feature type="binding site" evidence="13">
    <location>
        <position position="183"/>
    </location>
    <ligand>
        <name>Zn(2+)</name>
        <dbReference type="ChEBI" id="CHEBI:29105"/>
    </ligand>
</feature>
<dbReference type="GO" id="GO:0016579">
    <property type="term" value="P:protein deubiquitination"/>
    <property type="evidence" value="ECO:0007669"/>
    <property type="project" value="InterPro"/>
</dbReference>
<dbReference type="FunFam" id="3.30.40.10:FF:000371">
    <property type="entry name" value="Ubiquitin carboxyl-terminal hydrolase"/>
    <property type="match status" value="1"/>
</dbReference>
<name>A0A9D5CWG0_9LILI</name>
<dbReference type="PANTHER" id="PTHR21646:SF10">
    <property type="entry name" value="UBIQUITIN CARBOXYL-TERMINAL HYDROLASE 14"/>
    <property type="match status" value="1"/>
</dbReference>
<dbReference type="OrthoDB" id="361536at2759"/>
<dbReference type="Pfam" id="PF00443">
    <property type="entry name" value="UCH"/>
    <property type="match status" value="1"/>
</dbReference>
<keyword evidence="10 11" id="KW-0862">Zinc</keyword>
<dbReference type="CDD" id="cd14388">
    <property type="entry name" value="UBA2_atUBP14"/>
    <property type="match status" value="1"/>
</dbReference>
<dbReference type="Pfam" id="PF00627">
    <property type="entry name" value="UBA"/>
    <property type="match status" value="1"/>
</dbReference>
<dbReference type="Gene3D" id="3.90.70.10">
    <property type="entry name" value="Cysteine proteinases"/>
    <property type="match status" value="1"/>
</dbReference>
<dbReference type="InterPro" id="IPR018200">
    <property type="entry name" value="USP_CS"/>
</dbReference>
<dbReference type="PROSITE" id="PS50271">
    <property type="entry name" value="ZF_UBP"/>
    <property type="match status" value="1"/>
</dbReference>
<keyword evidence="4 11" id="KW-0479">Metal-binding</keyword>
<dbReference type="InterPro" id="IPR009060">
    <property type="entry name" value="UBA-like_sf"/>
</dbReference>
<evidence type="ECO:0000313" key="20">
    <source>
        <dbReference type="Proteomes" id="UP001085076"/>
    </source>
</evidence>
<dbReference type="PROSITE" id="PS00973">
    <property type="entry name" value="USP_2"/>
    <property type="match status" value="1"/>
</dbReference>
<dbReference type="Gene3D" id="1.10.8.10">
    <property type="entry name" value="DNA helicase RuvA subunit, C-terminal domain"/>
    <property type="match status" value="2"/>
</dbReference>
<dbReference type="SMART" id="SM00290">
    <property type="entry name" value="ZnF_UBP"/>
    <property type="match status" value="1"/>
</dbReference>
<dbReference type="FunFam" id="1.10.8.10:FF:000086">
    <property type="entry name" value="Ubiquitin carboxyl-terminal hydrolase"/>
    <property type="match status" value="1"/>
</dbReference>
<evidence type="ECO:0000256" key="11">
    <source>
        <dbReference type="PIRNR" id="PIRNR016308"/>
    </source>
</evidence>
<dbReference type="InterPro" id="IPR038765">
    <property type="entry name" value="Papain-like_cys_pep_sf"/>
</dbReference>
<dbReference type="FunFam" id="1.10.8.10:FF:000103">
    <property type="entry name" value="Ubiquitin carboxyl-terminal hydrolase"/>
    <property type="match status" value="1"/>
</dbReference>
<dbReference type="GO" id="GO:0004843">
    <property type="term" value="F:cysteine-type deubiquitinase activity"/>
    <property type="evidence" value="ECO:0007669"/>
    <property type="project" value="UniProtKB-UniRule"/>
</dbReference>
<dbReference type="AlphaFoldDB" id="A0A9D5CWG0"/>
<dbReference type="GO" id="GO:0023052">
    <property type="term" value="P:signaling"/>
    <property type="evidence" value="ECO:0007669"/>
    <property type="project" value="UniProtKB-ARBA"/>
</dbReference>
<dbReference type="InterPro" id="IPR041432">
    <property type="entry name" value="UBP13_Znf-UBP_var"/>
</dbReference>
<evidence type="ECO:0000256" key="3">
    <source>
        <dbReference type="ARBA" id="ARBA00022670"/>
    </source>
</evidence>
<dbReference type="InterPro" id="IPR028889">
    <property type="entry name" value="USP"/>
</dbReference>
<evidence type="ECO:0000259" key="16">
    <source>
        <dbReference type="PROSITE" id="PS50030"/>
    </source>
</evidence>